<dbReference type="STRING" id="1963862.B4O97_16445"/>
<dbReference type="OrthoDB" id="357887at2"/>
<protein>
    <submittedName>
        <fullName evidence="1">Uncharacterized protein</fullName>
    </submittedName>
</protein>
<evidence type="ECO:0000313" key="1">
    <source>
        <dbReference type="EMBL" id="ORC31851.1"/>
    </source>
</evidence>
<reference evidence="1 2" key="1">
    <citation type="submission" date="2017-03" db="EMBL/GenBank/DDBJ databases">
        <title>Draft Genome sequence of Marispirochaeta sp. strain JC444.</title>
        <authorList>
            <person name="Shivani Y."/>
            <person name="Subhash Y."/>
            <person name="Sasikala C."/>
            <person name="Ramana C."/>
        </authorList>
    </citation>
    <scope>NUCLEOTIDE SEQUENCE [LARGE SCALE GENOMIC DNA]</scope>
    <source>
        <strain evidence="1 2">JC444</strain>
    </source>
</reference>
<keyword evidence="2" id="KW-1185">Reference proteome</keyword>
<dbReference type="InterPro" id="IPR046745">
    <property type="entry name" value="DUF6675"/>
</dbReference>
<organism evidence="1 2">
    <name type="scientific">Marispirochaeta aestuarii</name>
    <dbReference type="NCBI Taxonomy" id="1963862"/>
    <lineage>
        <taxon>Bacteria</taxon>
        <taxon>Pseudomonadati</taxon>
        <taxon>Spirochaetota</taxon>
        <taxon>Spirochaetia</taxon>
        <taxon>Spirochaetales</taxon>
        <taxon>Spirochaetaceae</taxon>
        <taxon>Marispirochaeta</taxon>
    </lineage>
</organism>
<accession>A0A1Y1RVG9</accession>
<sequence>MKRILSLISAVLVLFGIGTYGLFSDSGLPMNLAEDLQQEGELVRYFYGDLDLQYLPFGPLSEEIVDDLSGQDSTIGVEALFRMELPPALAEMEKEERDLAIFNILNRVSSLSGIEYYSASRERMRTLFTEVFRVEEEGSKKALPDRQFNSIPELQEDILFQEDLTFGRNYVRNRCLYREGRFLMQIRNLSTMWYFILPLVRPENFRMDLLIIPEEDNLVFYGASSVDSASLFGIEKSKKDSFYNRIKAMQGWFSDQLEREFGSGS</sequence>
<dbReference type="Proteomes" id="UP000192343">
    <property type="component" value="Unassembled WGS sequence"/>
</dbReference>
<evidence type="ECO:0000313" key="2">
    <source>
        <dbReference type="Proteomes" id="UP000192343"/>
    </source>
</evidence>
<proteinExistence type="predicted"/>
<name>A0A1Y1RVG9_9SPIO</name>
<gene>
    <name evidence="1" type="ORF">B4O97_16445</name>
</gene>
<comment type="caution">
    <text evidence="1">The sequence shown here is derived from an EMBL/GenBank/DDBJ whole genome shotgun (WGS) entry which is preliminary data.</text>
</comment>
<dbReference type="AlphaFoldDB" id="A0A1Y1RVG9"/>
<dbReference type="EMBL" id="MWQY01000023">
    <property type="protein sequence ID" value="ORC31851.1"/>
    <property type="molecule type" value="Genomic_DNA"/>
</dbReference>
<dbReference type="RefSeq" id="WP_083052524.1">
    <property type="nucleotide sequence ID" value="NZ_MWQY01000023.1"/>
</dbReference>
<dbReference type="Pfam" id="PF20380">
    <property type="entry name" value="DUF6675"/>
    <property type="match status" value="1"/>
</dbReference>